<evidence type="ECO:0000256" key="5">
    <source>
        <dbReference type="ARBA" id="ARBA00022723"/>
    </source>
</evidence>
<dbReference type="EMBL" id="CAJNOH010000269">
    <property type="protein sequence ID" value="CAF0977232.1"/>
    <property type="molecule type" value="Genomic_DNA"/>
</dbReference>
<evidence type="ECO:0000256" key="13">
    <source>
        <dbReference type="PROSITE-ProRule" id="PRU00125"/>
    </source>
</evidence>
<evidence type="ECO:0000313" key="15">
    <source>
        <dbReference type="EMBL" id="CAF0977232.1"/>
    </source>
</evidence>
<dbReference type="EMBL" id="CAJNOL010000934">
    <property type="protein sequence ID" value="CAF1243583.1"/>
    <property type="molecule type" value="Genomic_DNA"/>
</dbReference>
<protein>
    <recommendedName>
        <fullName evidence="3">Nucleotide exchange factor SIL1</fullName>
    </recommendedName>
</protein>
<dbReference type="CDD" id="cd08368">
    <property type="entry name" value="LIM"/>
    <property type="match status" value="1"/>
</dbReference>
<dbReference type="AlphaFoldDB" id="A0A814F2W3"/>
<dbReference type="InterPro" id="IPR050693">
    <property type="entry name" value="Hsp70_NEF-Inhibitors"/>
</dbReference>
<feature type="domain" description="LIM zinc-binding" evidence="14">
    <location>
        <begin position="150"/>
        <end position="212"/>
    </location>
</feature>
<feature type="domain" description="LIM zinc-binding" evidence="14">
    <location>
        <begin position="77"/>
        <end position="138"/>
    </location>
</feature>
<dbReference type="InterPro" id="IPR001781">
    <property type="entry name" value="Znf_LIM"/>
</dbReference>
<evidence type="ECO:0000256" key="7">
    <source>
        <dbReference type="ARBA" id="ARBA00022824"/>
    </source>
</evidence>
<evidence type="ECO:0000259" key="14">
    <source>
        <dbReference type="PROSITE" id="PS50023"/>
    </source>
</evidence>
<sequence length="659" mass="76915">MINAPIKTNVCKKCNDCFQHEETVALFKQHQYHFHCFLCIDCKKQLSHESFYLDEKLQLDISNPQVYCETCYYKRCSSCIECNQIFTPTSIIIEFQGQEYHNECFICKKCRITLKNKIFYSKNNFLYCQQCMNDIEPCIMTLKTSQILNDQCKKCGKNFLNGEAISMYQCDYYHPDCFRCGNCKKLIVSQGFFRQEDGCLYCLNCHIDNGPHCMICKEPFLTGEILSQFDGKQFHNTCFLFIILSLTFQSLSSIPVKTQQSEGSFIQNDEEFIPTNEWQIVKEGQAIPPGLHVRLDLQTGIREAKLLEDNKQKLTSNDIIPISTNDNEKEKISKENLERAFANLDLSKDDIITDKKHEEEIKTKFRPYDDLKKDFQSMNIKIQTDNEILTNLINQLTKTNNEHDLKTILTDLEYYLHQYDNAILFSDMNGLELLIKLLNTTNTNNDDIRHLTSLAIGAAFQGNPKVQLKGLNLGFVRYLLHLINIETNNNIKYRLLFTLSTLLRNFPQGQRNFLEHGGIETIIKIFEQNNSNNKIKTRAMELMNDLILEKNQAMDDKQHAYENINIRDELVKHNWCSHISYYLISIDLNDFDHIEKILMAMMPLTDVCRIDFVSLVPILDKLNDIYTKTNPNEYSMYMEFLTNIQNLRKNLLQTSSTDL</sequence>
<dbReference type="GO" id="GO:0046872">
    <property type="term" value="F:metal ion binding"/>
    <property type="evidence" value="ECO:0007669"/>
    <property type="project" value="UniProtKB-KW"/>
</dbReference>
<dbReference type="InterPro" id="IPR011989">
    <property type="entry name" value="ARM-like"/>
</dbReference>
<feature type="domain" description="LIM zinc-binding" evidence="14">
    <location>
        <begin position="9"/>
        <end position="75"/>
    </location>
</feature>
<dbReference type="PANTHER" id="PTHR19316">
    <property type="entry name" value="PROTEIN FOLDING REGULATOR"/>
    <property type="match status" value="1"/>
</dbReference>
<keyword evidence="7" id="KW-0256">Endoplasmic reticulum</keyword>
<dbReference type="Pfam" id="PF00412">
    <property type="entry name" value="LIM"/>
    <property type="match status" value="3"/>
</dbReference>
<keyword evidence="11 13" id="KW-0440">LIM domain</keyword>
<dbReference type="GO" id="GO:0000774">
    <property type="term" value="F:adenyl-nucleotide exchange factor activity"/>
    <property type="evidence" value="ECO:0007669"/>
    <property type="project" value="TreeGrafter"/>
</dbReference>
<dbReference type="Proteomes" id="UP000663870">
    <property type="component" value="Unassembled WGS sequence"/>
</dbReference>
<dbReference type="SUPFAM" id="SSF57716">
    <property type="entry name" value="Glucocorticoid receptor-like (DNA-binding domain)"/>
    <property type="match status" value="2"/>
</dbReference>
<dbReference type="PROSITE" id="PS50023">
    <property type="entry name" value="LIM_DOMAIN_2"/>
    <property type="match status" value="3"/>
</dbReference>
<dbReference type="Proteomes" id="UP000663854">
    <property type="component" value="Unassembled WGS sequence"/>
</dbReference>
<keyword evidence="8 13" id="KW-0862">Zinc</keyword>
<evidence type="ECO:0000313" key="18">
    <source>
        <dbReference type="Proteomes" id="UP000663870"/>
    </source>
</evidence>
<dbReference type="GO" id="GO:0005788">
    <property type="term" value="C:endoplasmic reticulum lumen"/>
    <property type="evidence" value="ECO:0007669"/>
    <property type="project" value="UniProtKB-SubCell"/>
</dbReference>
<dbReference type="Gene3D" id="2.10.110.10">
    <property type="entry name" value="Cysteine Rich Protein"/>
    <property type="match status" value="3"/>
</dbReference>
<comment type="similarity">
    <text evidence="2">Belongs to the SIL1 family.</text>
</comment>
<dbReference type="SMART" id="SM00132">
    <property type="entry name" value="LIM"/>
    <property type="match status" value="3"/>
</dbReference>
<organism evidence="15 17">
    <name type="scientific">Rotaria sordida</name>
    <dbReference type="NCBI Taxonomy" id="392033"/>
    <lineage>
        <taxon>Eukaryota</taxon>
        <taxon>Metazoa</taxon>
        <taxon>Spiralia</taxon>
        <taxon>Gnathifera</taxon>
        <taxon>Rotifera</taxon>
        <taxon>Eurotatoria</taxon>
        <taxon>Bdelloidea</taxon>
        <taxon>Philodinida</taxon>
        <taxon>Philodinidae</taxon>
        <taxon>Rotaria</taxon>
    </lineage>
</organism>
<gene>
    <name evidence="16" type="ORF">JXQ802_LOCUS26593</name>
    <name evidence="15" type="ORF">PYM288_LOCUS13424</name>
</gene>
<keyword evidence="18" id="KW-1185">Reference proteome</keyword>
<reference evidence="15" key="1">
    <citation type="submission" date="2021-02" db="EMBL/GenBank/DDBJ databases">
        <authorList>
            <person name="Nowell W R."/>
        </authorList>
    </citation>
    <scope>NUCLEOTIDE SEQUENCE</scope>
</reference>
<evidence type="ECO:0000256" key="4">
    <source>
        <dbReference type="ARBA" id="ARBA00022448"/>
    </source>
</evidence>
<dbReference type="PROSITE" id="PS00478">
    <property type="entry name" value="LIM_DOMAIN_1"/>
    <property type="match status" value="3"/>
</dbReference>
<evidence type="ECO:0000256" key="9">
    <source>
        <dbReference type="ARBA" id="ARBA00022927"/>
    </source>
</evidence>
<evidence type="ECO:0000256" key="11">
    <source>
        <dbReference type="ARBA" id="ARBA00023038"/>
    </source>
</evidence>
<comment type="caution">
    <text evidence="15">The sequence shown here is derived from an EMBL/GenBank/DDBJ whole genome shotgun (WGS) entry which is preliminary data.</text>
</comment>
<keyword evidence="4" id="KW-0813">Transport</keyword>
<dbReference type="PANTHER" id="PTHR19316:SF35">
    <property type="entry name" value="NUCLEOTIDE EXCHANGE FACTOR SIL1"/>
    <property type="match status" value="1"/>
</dbReference>
<evidence type="ECO:0000256" key="3">
    <source>
        <dbReference type="ARBA" id="ARBA00015352"/>
    </source>
</evidence>
<dbReference type="SUPFAM" id="SSF48371">
    <property type="entry name" value="ARM repeat"/>
    <property type="match status" value="1"/>
</dbReference>
<name>A0A814F2W3_9BILA</name>
<keyword evidence="5 13" id="KW-0479">Metal-binding</keyword>
<dbReference type="InterPro" id="IPR016024">
    <property type="entry name" value="ARM-type_fold"/>
</dbReference>
<evidence type="ECO:0000256" key="1">
    <source>
        <dbReference type="ARBA" id="ARBA00004319"/>
    </source>
</evidence>
<evidence type="ECO:0000256" key="2">
    <source>
        <dbReference type="ARBA" id="ARBA00010588"/>
    </source>
</evidence>
<proteinExistence type="inferred from homology"/>
<keyword evidence="9" id="KW-0653">Protein transport</keyword>
<dbReference type="GO" id="GO:0015031">
    <property type="term" value="P:protein transport"/>
    <property type="evidence" value="ECO:0007669"/>
    <property type="project" value="UniProtKB-KW"/>
</dbReference>
<dbReference type="Gene3D" id="1.25.10.10">
    <property type="entry name" value="Leucine-rich Repeat Variant"/>
    <property type="match status" value="1"/>
</dbReference>
<evidence type="ECO:0000256" key="12">
    <source>
        <dbReference type="ARBA" id="ARBA00023180"/>
    </source>
</evidence>
<evidence type="ECO:0000313" key="17">
    <source>
        <dbReference type="Proteomes" id="UP000663854"/>
    </source>
</evidence>
<evidence type="ECO:0000256" key="8">
    <source>
        <dbReference type="ARBA" id="ARBA00022833"/>
    </source>
</evidence>
<evidence type="ECO:0000256" key="10">
    <source>
        <dbReference type="ARBA" id="ARBA00023010"/>
    </source>
</evidence>
<evidence type="ECO:0000256" key="6">
    <source>
        <dbReference type="ARBA" id="ARBA00022729"/>
    </source>
</evidence>
<accession>A0A814F2W3</accession>
<keyword evidence="10" id="KW-0811">Translocation</keyword>
<evidence type="ECO:0000313" key="16">
    <source>
        <dbReference type="EMBL" id="CAF1243583.1"/>
    </source>
</evidence>
<comment type="subcellular location">
    <subcellularLocation>
        <location evidence="1">Endoplasmic reticulum lumen</location>
    </subcellularLocation>
</comment>
<keyword evidence="12" id="KW-0325">Glycoprotein</keyword>
<keyword evidence="6" id="KW-0732">Signal</keyword>